<sequence length="250" mass="27747">MRLTTDGITQEVKLTFSRTTHTLVMLKCSSLGCKAEKIVKTFRDCDGQKNIIVGQYPFLANLSGYPGHPAARWDKVSCGPEVTTSSSLPPSSVRPGSTDQLETVLRGEVTSSFNKKKTTGGELFPPHATPSLLFRLIVTLPSRRRLCNCTVTRKESPTTELALIPGNEGGGGGKRQHRDDREIRADVKRPDYTQTDQVSDEIEFLLFISITEIDLVTYLQTPPGRVFHPMATHSLHHALPRDEMFPLLDD</sequence>
<evidence type="ECO:0000313" key="3">
    <source>
        <dbReference type="Proteomes" id="UP000830671"/>
    </source>
</evidence>
<dbReference type="EMBL" id="CP019476">
    <property type="protein sequence ID" value="UQC83297.1"/>
    <property type="molecule type" value="Genomic_DNA"/>
</dbReference>
<dbReference type="GeneID" id="73342783"/>
<feature type="compositionally biased region" description="Low complexity" evidence="1">
    <location>
        <begin position="85"/>
        <end position="97"/>
    </location>
</feature>
<accession>A0A9Q8SVD1</accession>
<organism evidence="2 3">
    <name type="scientific">Colletotrichum lupini</name>
    <dbReference type="NCBI Taxonomy" id="145971"/>
    <lineage>
        <taxon>Eukaryota</taxon>
        <taxon>Fungi</taxon>
        <taxon>Dikarya</taxon>
        <taxon>Ascomycota</taxon>
        <taxon>Pezizomycotina</taxon>
        <taxon>Sordariomycetes</taxon>
        <taxon>Hypocreomycetidae</taxon>
        <taxon>Glomerellales</taxon>
        <taxon>Glomerellaceae</taxon>
        <taxon>Colletotrichum</taxon>
        <taxon>Colletotrichum acutatum species complex</taxon>
    </lineage>
</organism>
<feature type="region of interest" description="Disordered" evidence="1">
    <location>
        <begin position="79"/>
        <end position="100"/>
    </location>
</feature>
<dbReference type="Proteomes" id="UP000830671">
    <property type="component" value="Chromosome 4"/>
</dbReference>
<gene>
    <name evidence="2" type="ORF">CLUP02_08791</name>
</gene>
<reference evidence="2" key="1">
    <citation type="journal article" date="2021" name="Mol. Plant Microbe Interact.">
        <title>Complete Genome Sequence of the Plant-Pathogenic Fungus Colletotrichum lupini.</title>
        <authorList>
            <person name="Baroncelli R."/>
            <person name="Pensec F."/>
            <person name="Da Lio D."/>
            <person name="Boufleur T."/>
            <person name="Vicente I."/>
            <person name="Sarrocco S."/>
            <person name="Picot A."/>
            <person name="Baraldi E."/>
            <person name="Sukno S."/>
            <person name="Thon M."/>
            <person name="Le Floch G."/>
        </authorList>
    </citation>
    <scope>NUCLEOTIDE SEQUENCE</scope>
    <source>
        <strain evidence="2">IMI 504893</strain>
    </source>
</reference>
<evidence type="ECO:0000313" key="2">
    <source>
        <dbReference type="EMBL" id="UQC83297.1"/>
    </source>
</evidence>
<protein>
    <submittedName>
        <fullName evidence="2">Uncharacterized protein</fullName>
    </submittedName>
</protein>
<proteinExistence type="predicted"/>
<name>A0A9Q8SVD1_9PEZI</name>
<dbReference type="RefSeq" id="XP_049144916.1">
    <property type="nucleotide sequence ID" value="XM_049287773.1"/>
</dbReference>
<evidence type="ECO:0000256" key="1">
    <source>
        <dbReference type="SAM" id="MobiDB-lite"/>
    </source>
</evidence>
<dbReference type="AlphaFoldDB" id="A0A9Q8SVD1"/>
<feature type="region of interest" description="Disordered" evidence="1">
    <location>
        <begin position="161"/>
        <end position="180"/>
    </location>
</feature>
<dbReference type="KEGG" id="clup:CLUP02_08791"/>
<keyword evidence="3" id="KW-1185">Reference proteome</keyword>